<dbReference type="InterPro" id="IPR038731">
    <property type="entry name" value="RgtA/B/C-like"/>
</dbReference>
<keyword evidence="1" id="KW-0472">Membrane</keyword>
<feature type="transmembrane region" description="Helical" evidence="1">
    <location>
        <begin position="333"/>
        <end position="351"/>
    </location>
</feature>
<keyword evidence="1" id="KW-0812">Transmembrane</keyword>
<proteinExistence type="predicted"/>
<comment type="caution">
    <text evidence="3">The sequence shown here is derived from an EMBL/GenBank/DDBJ whole genome shotgun (WGS) entry which is preliminary data.</text>
</comment>
<dbReference type="Proteomes" id="UP000245683">
    <property type="component" value="Unassembled WGS sequence"/>
</dbReference>
<dbReference type="OrthoDB" id="3207667at2"/>
<feature type="domain" description="Glycosyltransferase RgtA/B/C/D-like" evidence="2">
    <location>
        <begin position="127"/>
        <end position="254"/>
    </location>
</feature>
<feature type="transmembrane region" description="Helical" evidence="1">
    <location>
        <begin position="174"/>
        <end position="191"/>
    </location>
</feature>
<feature type="transmembrane region" description="Helical" evidence="1">
    <location>
        <begin position="121"/>
        <end position="142"/>
    </location>
</feature>
<reference evidence="4" key="1">
    <citation type="submission" date="2018-05" db="EMBL/GenBank/DDBJ databases">
        <title>Micromonospora globispora sp. nov. and Micromonospora rugosa sp. nov., isolated from marine sediment.</title>
        <authorList>
            <person name="Carro L."/>
            <person name="Aysel V."/>
            <person name="Cetin D."/>
            <person name="Igual J.M."/>
            <person name="Klenk H.-P."/>
            <person name="Trujillo M.E."/>
            <person name="Sahin N."/>
        </authorList>
    </citation>
    <scope>NUCLEOTIDE SEQUENCE [LARGE SCALE GENOMIC DNA]</scope>
    <source>
        <strain evidence="4">S2904</strain>
    </source>
</reference>
<feature type="transmembrane region" description="Helical" evidence="1">
    <location>
        <begin position="197"/>
        <end position="228"/>
    </location>
</feature>
<dbReference type="AlphaFoldDB" id="A0A317JTP3"/>
<feature type="transmembrane region" description="Helical" evidence="1">
    <location>
        <begin position="43"/>
        <end position="64"/>
    </location>
</feature>
<gene>
    <name evidence="3" type="ORF">DLJ46_27355</name>
</gene>
<sequence length="542" mass="59451">MTPTLEAVTLDLREVADIDRALPAHRRARIGLQVWAARHARSIALLVPLLAVVGTVHAIGMSTFPGYVDDPGTYLSQAWSLRYEGKLSPYSYFYDHAPAGWIQIAAWAALTAGFDRYDSAIAFGNECMLIAKVVSAGLLFVLARRLGLGRVAASVAVLLFGLSPLAVVYARWTYLDNLVVPWLLLAFVLAYSPRRSLAAGIGAALAFAMAALTKETTLLLLPAFGWALLQNLDRRNRAQVLVTAGFAGCLLMAMYPLFALFKGELFEGPGHNSLLGTARWQLAARAASGSLLDPDSATSQQMQNWLQYDHWLLLLGLAAIPLALLVRRLRPAALALVIGWLVLVRGGYVPFMHVINLLPWSALLIAGAGSALAGTPGLVPAGWLRRRAAQGFGYGFRVTTVALLLVGLVGATAVSWTPELRRMMTVTEQPPLRSAEEWVARNVPRDKTLVVHDAIWTDLVHRYGFNPRPVIVYKLDTDPAVRREVTRVDYLVVPDWYYRTADAAEKYPTLMEARKHAVPVASFGSGDDRVQVFRVSEHWELP</sequence>
<feature type="transmembrane region" description="Helical" evidence="1">
    <location>
        <begin position="396"/>
        <end position="416"/>
    </location>
</feature>
<feature type="transmembrane region" description="Helical" evidence="1">
    <location>
        <begin position="308"/>
        <end position="326"/>
    </location>
</feature>
<feature type="transmembrane region" description="Helical" evidence="1">
    <location>
        <begin position="240"/>
        <end position="261"/>
    </location>
</feature>
<feature type="transmembrane region" description="Helical" evidence="1">
    <location>
        <begin position="96"/>
        <end position="114"/>
    </location>
</feature>
<keyword evidence="4" id="KW-1185">Reference proteome</keyword>
<accession>A0A317JTP3</accession>
<evidence type="ECO:0000313" key="3">
    <source>
        <dbReference type="EMBL" id="PWU44186.1"/>
    </source>
</evidence>
<feature type="transmembrane region" description="Helical" evidence="1">
    <location>
        <begin position="357"/>
        <end position="384"/>
    </location>
</feature>
<keyword evidence="1" id="KW-1133">Transmembrane helix</keyword>
<protein>
    <recommendedName>
        <fullName evidence="2">Glycosyltransferase RgtA/B/C/D-like domain-containing protein</fullName>
    </recommendedName>
</protein>
<feature type="transmembrane region" description="Helical" evidence="1">
    <location>
        <begin position="148"/>
        <end position="167"/>
    </location>
</feature>
<dbReference type="RefSeq" id="WP_109947427.1">
    <property type="nucleotide sequence ID" value="NZ_QGSV01000351.1"/>
</dbReference>
<evidence type="ECO:0000256" key="1">
    <source>
        <dbReference type="SAM" id="Phobius"/>
    </source>
</evidence>
<evidence type="ECO:0000313" key="4">
    <source>
        <dbReference type="Proteomes" id="UP000245683"/>
    </source>
</evidence>
<evidence type="ECO:0000259" key="2">
    <source>
        <dbReference type="Pfam" id="PF13231"/>
    </source>
</evidence>
<organism evidence="3 4">
    <name type="scientific">Micromonospora globispora</name>
    <dbReference type="NCBI Taxonomy" id="1450148"/>
    <lineage>
        <taxon>Bacteria</taxon>
        <taxon>Bacillati</taxon>
        <taxon>Actinomycetota</taxon>
        <taxon>Actinomycetes</taxon>
        <taxon>Micromonosporales</taxon>
        <taxon>Micromonosporaceae</taxon>
        <taxon>Micromonospora</taxon>
    </lineage>
</organism>
<dbReference type="Pfam" id="PF13231">
    <property type="entry name" value="PMT_2"/>
    <property type="match status" value="1"/>
</dbReference>
<dbReference type="EMBL" id="QGSV01000351">
    <property type="protein sequence ID" value="PWU44186.1"/>
    <property type="molecule type" value="Genomic_DNA"/>
</dbReference>
<name>A0A317JTP3_9ACTN</name>